<accession>A0A8S5QR61</accession>
<proteinExistence type="predicted"/>
<reference evidence="1" key="1">
    <citation type="journal article" date="2021" name="Proc. Natl. Acad. Sci. U.S.A.">
        <title>A Catalog of Tens of Thousands of Viruses from Human Metagenomes Reveals Hidden Associations with Chronic Diseases.</title>
        <authorList>
            <person name="Tisza M.J."/>
            <person name="Buck C.B."/>
        </authorList>
    </citation>
    <scope>NUCLEOTIDE SEQUENCE</scope>
    <source>
        <strain evidence="1">CtE6L85</strain>
    </source>
</reference>
<protein>
    <submittedName>
        <fullName evidence="1">Uncharacterized protein</fullName>
    </submittedName>
</protein>
<organism evidence="1">
    <name type="scientific">Siphoviridae sp. ctE6L85</name>
    <dbReference type="NCBI Taxonomy" id="2826202"/>
    <lineage>
        <taxon>Viruses</taxon>
        <taxon>Duplodnaviria</taxon>
        <taxon>Heunggongvirae</taxon>
        <taxon>Uroviricota</taxon>
        <taxon>Caudoviricetes</taxon>
    </lineage>
</organism>
<dbReference type="EMBL" id="BK015711">
    <property type="protein sequence ID" value="DAE21321.1"/>
    <property type="molecule type" value="Genomic_DNA"/>
</dbReference>
<name>A0A8S5QR61_9CAUD</name>
<evidence type="ECO:0000313" key="1">
    <source>
        <dbReference type="EMBL" id="DAE21321.1"/>
    </source>
</evidence>
<sequence length="487" mass="55614">MFKTSISSTPFTTEAANSYFTNITGGAFGNDCSFLATLRALVAPRIKEGESVNLLFGSSDYTADTIRSVPADRAVLAICNNYDMNATGQVIIHSLRADSDSNLANMKIIADKFASVYAGYHRLEKFAEFYRKSFAVDCYINPELKSVIIFADNLDIRKMHYLQVSILAFLPWYLNQQEGITEDELALVKSLREKNSEEYERCLAKLAERYDFRTARIRQLLKGFETRYEQIECDRVRQMIQNIDREITRLNDNIGEQFTKRNEQCIRLLGLEQKVADGGEDSEIMEYFLCNTKLVLERVTNTDMYFTVKDCLEYFDRDMAERIINRATSFVYRPDGGSGHTGAAAEKMKKLMTEIFVSEEPRLKIRVCASYRFDLNGSVSPQGHRSFGAEYADYLPNPHINDYNCMGNYTTTINRLLKNHDYIGALEQCIASCKSLNWGDSAVMTSFMRSMWGNGSNNRCIELPDGRVVKPNEAIIWLEQQEAQTNE</sequence>